<feature type="region of interest" description="Disordered" evidence="8">
    <location>
        <begin position="197"/>
        <end position="407"/>
    </location>
</feature>
<feature type="region of interest" description="Disordered" evidence="8">
    <location>
        <begin position="13"/>
        <end position="63"/>
    </location>
</feature>
<keyword evidence="7" id="KW-0072">Autophagy</keyword>
<dbReference type="GO" id="GO:0016192">
    <property type="term" value="P:vesicle-mediated transport"/>
    <property type="evidence" value="ECO:0007669"/>
    <property type="project" value="UniProtKB-KW"/>
</dbReference>
<dbReference type="GO" id="GO:0012507">
    <property type="term" value="C:ER to Golgi transport vesicle membrane"/>
    <property type="evidence" value="ECO:0007669"/>
    <property type="project" value="TreeGrafter"/>
</dbReference>
<feature type="region of interest" description="Disordered" evidence="8">
    <location>
        <begin position="1340"/>
        <end position="1447"/>
    </location>
</feature>
<dbReference type="STRING" id="5364.A0A5C3NFP0"/>
<evidence type="ECO:0000256" key="6">
    <source>
        <dbReference type="ARBA" id="ARBA00024687"/>
    </source>
</evidence>
<dbReference type="GO" id="GO:0015031">
    <property type="term" value="P:protein transport"/>
    <property type="evidence" value="ECO:0007669"/>
    <property type="project" value="UniProtKB-KW"/>
</dbReference>
<comment type="function">
    <text evidence="6 7">Involved in the initiation of assembly of the COPII coat required for the formation of transport vesicles from the endoplasmic reticulum (ER) and the selection of cargo molecules. Also involved in autophagy.</text>
</comment>
<evidence type="ECO:0000259" key="9">
    <source>
        <dbReference type="Pfam" id="PF12931"/>
    </source>
</evidence>
<keyword evidence="12" id="KW-1185">Reference proteome</keyword>
<feature type="compositionally biased region" description="Pro residues" evidence="8">
    <location>
        <begin position="310"/>
        <end position="320"/>
    </location>
</feature>
<feature type="compositionally biased region" description="Polar residues" evidence="8">
    <location>
        <begin position="515"/>
        <end position="524"/>
    </location>
</feature>
<dbReference type="GO" id="GO:0070973">
    <property type="term" value="P:protein localization to endoplasmic reticulum exit site"/>
    <property type="evidence" value="ECO:0007669"/>
    <property type="project" value="TreeGrafter"/>
</dbReference>
<dbReference type="PANTHER" id="PTHR13402">
    <property type="entry name" value="RGPR-RELATED"/>
    <property type="match status" value="1"/>
</dbReference>
<name>A0A5C3NFP0_9AGAM</name>
<organism evidence="11 12">
    <name type="scientific">Heliocybe sulcata</name>
    <dbReference type="NCBI Taxonomy" id="5364"/>
    <lineage>
        <taxon>Eukaryota</taxon>
        <taxon>Fungi</taxon>
        <taxon>Dikarya</taxon>
        <taxon>Basidiomycota</taxon>
        <taxon>Agaricomycotina</taxon>
        <taxon>Agaricomycetes</taxon>
        <taxon>Gloeophyllales</taxon>
        <taxon>Gloeophyllaceae</taxon>
        <taxon>Heliocybe</taxon>
    </lineage>
</organism>
<dbReference type="PANTHER" id="PTHR13402:SF6">
    <property type="entry name" value="SECRETORY 16, ISOFORM I"/>
    <property type="match status" value="1"/>
</dbReference>
<feature type="compositionally biased region" description="Polar residues" evidence="8">
    <location>
        <begin position="1549"/>
        <end position="1562"/>
    </location>
</feature>
<feature type="domain" description="Sec16 Sec23-binding" evidence="9">
    <location>
        <begin position="1002"/>
        <end position="1343"/>
    </location>
</feature>
<dbReference type="GO" id="GO:0007030">
    <property type="term" value="P:Golgi organization"/>
    <property type="evidence" value="ECO:0007669"/>
    <property type="project" value="TreeGrafter"/>
</dbReference>
<feature type="compositionally biased region" description="Basic and acidic residues" evidence="8">
    <location>
        <begin position="1341"/>
        <end position="1358"/>
    </location>
</feature>
<dbReference type="GO" id="GO:0005789">
    <property type="term" value="C:endoplasmic reticulum membrane"/>
    <property type="evidence" value="ECO:0007669"/>
    <property type="project" value="UniProtKB-SubCell"/>
</dbReference>
<feature type="compositionally biased region" description="Polar residues" evidence="8">
    <location>
        <begin position="158"/>
        <end position="172"/>
    </location>
</feature>
<feature type="compositionally biased region" description="Polar residues" evidence="8">
    <location>
        <begin position="451"/>
        <end position="465"/>
    </location>
</feature>
<gene>
    <name evidence="11" type="ORF">OE88DRAFT_1732154</name>
</gene>
<evidence type="ECO:0000256" key="7">
    <source>
        <dbReference type="RuleBase" id="RU364101"/>
    </source>
</evidence>
<feature type="compositionally biased region" description="Polar residues" evidence="8">
    <location>
        <begin position="1371"/>
        <end position="1382"/>
    </location>
</feature>
<accession>A0A5C3NFP0</accession>
<feature type="region of interest" description="Disordered" evidence="8">
    <location>
        <begin position="420"/>
        <end position="695"/>
    </location>
</feature>
<dbReference type="InterPro" id="IPR024298">
    <property type="entry name" value="Sec16_Sec23-bd"/>
</dbReference>
<keyword evidence="5 7" id="KW-0931">ER-Golgi transport</keyword>
<feature type="region of interest" description="Disordered" evidence="8">
    <location>
        <begin position="1479"/>
        <end position="1510"/>
    </location>
</feature>
<feature type="compositionally biased region" description="Basic and acidic residues" evidence="8">
    <location>
        <begin position="1590"/>
        <end position="1605"/>
    </location>
</feature>
<proteinExistence type="inferred from homology"/>
<dbReference type="EMBL" id="ML213505">
    <property type="protein sequence ID" value="TFK54858.1"/>
    <property type="molecule type" value="Genomic_DNA"/>
</dbReference>
<evidence type="ECO:0000256" key="3">
    <source>
        <dbReference type="ARBA" id="ARBA00022448"/>
    </source>
</evidence>
<evidence type="ECO:0000313" key="12">
    <source>
        <dbReference type="Proteomes" id="UP000305948"/>
    </source>
</evidence>
<evidence type="ECO:0000256" key="2">
    <source>
        <dbReference type="ARBA" id="ARBA00005927"/>
    </source>
</evidence>
<feature type="compositionally biased region" description="Low complexity" evidence="8">
    <location>
        <begin position="145"/>
        <end position="156"/>
    </location>
</feature>
<dbReference type="Proteomes" id="UP000305948">
    <property type="component" value="Unassembled WGS sequence"/>
</dbReference>
<comment type="similarity">
    <text evidence="2 7">Belongs to the SEC16 family.</text>
</comment>
<feature type="domain" description="Sec16 central conserved" evidence="10">
    <location>
        <begin position="800"/>
        <end position="935"/>
    </location>
</feature>
<dbReference type="InterPro" id="IPR024340">
    <property type="entry name" value="Sec16_CCD"/>
</dbReference>
<keyword evidence="7" id="KW-0472">Membrane</keyword>
<feature type="compositionally biased region" description="Polar residues" evidence="8">
    <location>
        <begin position="324"/>
        <end position="337"/>
    </location>
</feature>
<sequence length="1771" mass="185331">MGTVEAEAAASLFGSADSTLADSDPFSAVLGNDNAPADAPSADREALQADADPSSLFDVGGSSSDANGYNYDNWLSQADDHQKSYAPTTQEASTSYTTAAQGYDQSNQWAGYDESQQTHGYVAANGTYGSMDYAAQSAPNPYAPTSYSTTSSSYDSHVNGSQPASHYATSSYEPYAPQSTTTISTQAASFGYAPSNYTSAAQHTRSETSSSSASAYDPYKPSITTVSSPYAPPQYPSTRNAPPVVTAPPPPAPKADVYRPKSFNAYDPPLPPVKPKHRPVHSPPVSVYSPYGSHIPPPPVSPYIQSPNAAAPPLPPPPRAPSTGVRSTRSNTGSTDYSRAYSPSPANGTKAGYASPTPAQSDGAGITAGDAHSRSLSPPYGSAAASHQPHEYAPASPESVPTLSMEQHVQSLTTAVEELNLSEHSPSFQPPSLLPSQDISAIFDAEVDPESTATAFAQTSETVLPSEQDPEAPSHSIFQPPALPEHPSAPSAETMKQVLDRTTSPDRASIRSVGSVKSNSSRATQPLGVVPPPPASNTYSYDPERSSNRSSLDQYAPSKPPAPPTTAVSGYDPYVPAKSPATSPPPAASAGSSYDPYVPAKSPPISPPASTRSSLDRYAPAKVSAISPAPPALNGYALPHPASIDTYKPNGAAAPPRAKSPGAASVRSFTSSYGSHGPYSTSSRSQSPVVAAPPRDRAISNSVQYAPPPPIAAVAASPYAPPVYGITRESSELSDYGEAWSSRSYGSPSGLSYVPPAASAVAELDHGQDVYLSTPARAPYAPSPTLLGANDPLGRVAARAPLVTFGFGGKVLTCFHGSSELSTGFDVALSSKPSTDIRMRLLHKVLPESASDVSVPAYPGPLFSDPGTPTTTSLVRTSASQVKAKKAKVIKYLEEKEEELSRAVSYLTKGTAEHRRAEGKLVLAKLLKIMVENDGKLSGSEAADSAARAALVPRIQSATDNGDAGLTAAADLSLGYPGLASSNADEIPLASYVVTPSSLNKIQDFLLRGERRKACHYALDHKLWAHAMLIASSVDKEAWKEVVHEFLRTELGYKADSSQGSSPVNGKAADPGRTSLRVAYSLFAGEGAASVQEMVPPKLLSKTESHTLQLPQPAASLITPVSPNFPSAALTSKVPDEVLADWSDTAAMLLSNPMTADSSSALTTLGDYLSANQWIEAAHACYLLSPQTSMLGGVGSPSVRVVLVGSTSPQMFTGFNKDHDPIIFSEIAEFALSLASPAKGQEMFSGLPHLQAYKLLRATTLAELGHVQLANRYCDAIRTTVTKQSPYLNVAFMHCLKELSDRLTATPQVDKAGSWIGGKMSKPSLDSIGSWVGSRVTKFIAGEEDRSPTDDPSRRSSQEDSPFSGPFTHYSAISSAVPSHTPSPAPSVHSIGYPSTSPPPRRSGSAMALRPNPHSDMSVDRASSAMDYTRPSARKSSPALRSGSTDAATVVGQVPSFGQAVNGYGSGNGYPAYPASPAYPGSPAYPHSPFSTDDASGSQNSSSWWNGSGYGAENDAITPTASSFHQVNDGDGEADAGNFVSLMDDTMTPVATTHSPAPNGSTYEEDDVEDLGFGNSSKRKAEASEVPEQDEAKESEKKPDAEELSGKSAPGKPPLASASSGSWLSRWWKRENTPAPVKANLGEEVTFYYDAELKRWVNKKAGGDTSQPKPPPPPPARAQTASPSRSAPGLTPPPARPASAAAVDLTSPPVKKPPMRVRSNLVPEGIESAPTTPAAHAGLEVPPPPGRPKSQMGKRSVRSRYVDVFQPTPGS</sequence>
<comment type="subcellular location">
    <subcellularLocation>
        <location evidence="1">Endoplasmic reticulum membrane</location>
        <topology evidence="1">Peripheral membrane protein</topology>
        <orientation evidence="1">Cytoplasmic side</orientation>
    </subcellularLocation>
</comment>
<dbReference type="GO" id="GO:0070971">
    <property type="term" value="C:endoplasmic reticulum exit site"/>
    <property type="evidence" value="ECO:0007669"/>
    <property type="project" value="TreeGrafter"/>
</dbReference>
<protein>
    <recommendedName>
        <fullName evidence="7">Protein transport protein sec16</fullName>
    </recommendedName>
</protein>
<dbReference type="CDD" id="cd09233">
    <property type="entry name" value="ACE1-Sec16-like"/>
    <property type="match status" value="1"/>
</dbReference>
<dbReference type="GO" id="GO:0006914">
    <property type="term" value="P:autophagy"/>
    <property type="evidence" value="ECO:0007669"/>
    <property type="project" value="UniProtKB-KW"/>
</dbReference>
<dbReference type="Gene3D" id="1.25.40.1030">
    <property type="match status" value="1"/>
</dbReference>
<feature type="region of interest" description="Disordered" evidence="8">
    <location>
        <begin position="135"/>
        <end position="180"/>
    </location>
</feature>
<reference evidence="11 12" key="1">
    <citation type="journal article" date="2019" name="Nat. Ecol. Evol.">
        <title>Megaphylogeny resolves global patterns of mushroom evolution.</title>
        <authorList>
            <person name="Varga T."/>
            <person name="Krizsan K."/>
            <person name="Foldi C."/>
            <person name="Dima B."/>
            <person name="Sanchez-Garcia M."/>
            <person name="Sanchez-Ramirez S."/>
            <person name="Szollosi G.J."/>
            <person name="Szarkandi J.G."/>
            <person name="Papp V."/>
            <person name="Albert L."/>
            <person name="Andreopoulos W."/>
            <person name="Angelini C."/>
            <person name="Antonin V."/>
            <person name="Barry K.W."/>
            <person name="Bougher N.L."/>
            <person name="Buchanan P."/>
            <person name="Buyck B."/>
            <person name="Bense V."/>
            <person name="Catcheside P."/>
            <person name="Chovatia M."/>
            <person name="Cooper J."/>
            <person name="Damon W."/>
            <person name="Desjardin D."/>
            <person name="Finy P."/>
            <person name="Geml J."/>
            <person name="Haridas S."/>
            <person name="Hughes K."/>
            <person name="Justo A."/>
            <person name="Karasinski D."/>
            <person name="Kautmanova I."/>
            <person name="Kiss B."/>
            <person name="Kocsube S."/>
            <person name="Kotiranta H."/>
            <person name="LaButti K.M."/>
            <person name="Lechner B.E."/>
            <person name="Liimatainen K."/>
            <person name="Lipzen A."/>
            <person name="Lukacs Z."/>
            <person name="Mihaltcheva S."/>
            <person name="Morgado L.N."/>
            <person name="Niskanen T."/>
            <person name="Noordeloos M.E."/>
            <person name="Ohm R.A."/>
            <person name="Ortiz-Santana B."/>
            <person name="Ovrebo C."/>
            <person name="Racz N."/>
            <person name="Riley R."/>
            <person name="Savchenko A."/>
            <person name="Shiryaev A."/>
            <person name="Soop K."/>
            <person name="Spirin V."/>
            <person name="Szebenyi C."/>
            <person name="Tomsovsky M."/>
            <person name="Tulloss R.E."/>
            <person name="Uehling J."/>
            <person name="Grigoriev I.V."/>
            <person name="Vagvolgyi C."/>
            <person name="Papp T."/>
            <person name="Martin F.M."/>
            <person name="Miettinen O."/>
            <person name="Hibbett D.S."/>
            <person name="Nagy L.G."/>
        </authorList>
    </citation>
    <scope>NUCLEOTIDE SEQUENCE [LARGE SCALE GENOMIC DNA]</scope>
    <source>
        <strain evidence="11 12">OMC1185</strain>
    </source>
</reference>
<evidence type="ECO:0000256" key="8">
    <source>
        <dbReference type="SAM" id="MobiDB-lite"/>
    </source>
</evidence>
<feature type="region of interest" description="Disordered" evidence="8">
    <location>
        <begin position="1522"/>
        <end position="1625"/>
    </location>
</feature>
<evidence type="ECO:0000256" key="5">
    <source>
        <dbReference type="ARBA" id="ARBA00022892"/>
    </source>
</evidence>
<feature type="compositionally biased region" description="Low complexity" evidence="8">
    <location>
        <begin position="588"/>
        <end position="600"/>
    </location>
</feature>
<keyword evidence="3 7" id="KW-0813">Transport</keyword>
<feature type="compositionally biased region" description="Low complexity" evidence="8">
    <location>
        <begin position="1496"/>
        <end position="1507"/>
    </location>
</feature>
<dbReference type="Pfam" id="PF12931">
    <property type="entry name" value="TPR_Sec16"/>
    <property type="match status" value="1"/>
</dbReference>
<feature type="region of interest" description="Disordered" evidence="8">
    <location>
        <begin position="1659"/>
        <end position="1771"/>
    </location>
</feature>
<keyword evidence="4 7" id="KW-0256">Endoplasmic reticulum</keyword>
<feature type="compositionally biased region" description="Low complexity" evidence="8">
    <location>
        <begin position="283"/>
        <end position="294"/>
    </location>
</feature>
<keyword evidence="7" id="KW-0653">Protein transport</keyword>
<evidence type="ECO:0000256" key="1">
    <source>
        <dbReference type="ARBA" id="ARBA00004397"/>
    </source>
</evidence>
<feature type="compositionally biased region" description="Low complexity" evidence="8">
    <location>
        <begin position="1677"/>
        <end position="1688"/>
    </location>
</feature>
<feature type="compositionally biased region" description="Polar residues" evidence="8">
    <location>
        <begin position="667"/>
        <end position="688"/>
    </location>
</feature>
<evidence type="ECO:0000259" key="10">
    <source>
        <dbReference type="Pfam" id="PF12932"/>
    </source>
</evidence>
<dbReference type="OrthoDB" id="8918678at2759"/>
<dbReference type="Pfam" id="PF12932">
    <property type="entry name" value="Sec16"/>
    <property type="match status" value="1"/>
</dbReference>
<evidence type="ECO:0000256" key="4">
    <source>
        <dbReference type="ARBA" id="ARBA00022824"/>
    </source>
</evidence>
<evidence type="ECO:0000313" key="11">
    <source>
        <dbReference type="EMBL" id="TFK54858.1"/>
    </source>
</evidence>